<gene>
    <name evidence="2" type="ORF">LCGC14_2299720</name>
</gene>
<protein>
    <recommendedName>
        <fullName evidence="1">Glycosyltransferase GT-D fold domain-containing protein</fullName>
    </recommendedName>
</protein>
<dbReference type="AlphaFoldDB" id="A0A0F9CPA9"/>
<evidence type="ECO:0000259" key="1">
    <source>
        <dbReference type="Pfam" id="PF08759"/>
    </source>
</evidence>
<reference evidence="2" key="1">
    <citation type="journal article" date="2015" name="Nature">
        <title>Complex archaea that bridge the gap between prokaryotes and eukaryotes.</title>
        <authorList>
            <person name="Spang A."/>
            <person name="Saw J.H."/>
            <person name="Jorgensen S.L."/>
            <person name="Zaremba-Niedzwiedzka K."/>
            <person name="Martijn J."/>
            <person name="Lind A.E."/>
            <person name="van Eijk R."/>
            <person name="Schleper C."/>
            <person name="Guy L."/>
            <person name="Ettema T.J."/>
        </authorList>
    </citation>
    <scope>NUCLEOTIDE SEQUENCE</scope>
</reference>
<feature type="domain" description="Glycosyltransferase GT-D fold" evidence="1">
    <location>
        <begin position="28"/>
        <end position="217"/>
    </location>
</feature>
<name>A0A0F9CPA9_9ZZZZ</name>
<dbReference type="InterPro" id="IPR014869">
    <property type="entry name" value="GT-D"/>
</dbReference>
<organism evidence="2">
    <name type="scientific">marine sediment metagenome</name>
    <dbReference type="NCBI Taxonomy" id="412755"/>
    <lineage>
        <taxon>unclassified sequences</taxon>
        <taxon>metagenomes</taxon>
        <taxon>ecological metagenomes</taxon>
    </lineage>
</organism>
<accession>A0A0F9CPA9</accession>
<proteinExistence type="predicted"/>
<dbReference type="EMBL" id="LAZR01032394">
    <property type="protein sequence ID" value="KKL51014.1"/>
    <property type="molecule type" value="Genomic_DNA"/>
</dbReference>
<dbReference type="Pfam" id="PF08759">
    <property type="entry name" value="GT-D"/>
    <property type="match status" value="1"/>
</dbReference>
<comment type="caution">
    <text evidence="2">The sequence shown here is derived from an EMBL/GenBank/DDBJ whole genome shotgun (WGS) entry which is preliminary data.</text>
</comment>
<sequence>MGAGALKDWPEVVGEFETVKKIKKGFSIARFGDGEIALLDDGKSLRRMRWEADEPLREELRQIIANPHPKCLIGIPTMDPKGDKYDNWQRHKPRYIKWLSLSGIKYFSAFISRPDCGTAWMENTEYANAIRSIWRGKHIALVCESYSKIFTDMRITGERVDHIDCPMYDAHKHRDEYEQAILEIKPEVAILSLGAAATVLANRMAGHGIHTIDMGSIGGFLQRWPA</sequence>
<evidence type="ECO:0000313" key="2">
    <source>
        <dbReference type="EMBL" id="KKL51014.1"/>
    </source>
</evidence>